<dbReference type="InterPro" id="IPR002347">
    <property type="entry name" value="SDR_fam"/>
</dbReference>
<dbReference type="InterPro" id="IPR036291">
    <property type="entry name" value="NAD(P)-bd_dom_sf"/>
</dbReference>
<organism evidence="2 3">
    <name type="scientific">Trichoderma arundinaceum</name>
    <dbReference type="NCBI Taxonomy" id="490622"/>
    <lineage>
        <taxon>Eukaryota</taxon>
        <taxon>Fungi</taxon>
        <taxon>Dikarya</taxon>
        <taxon>Ascomycota</taxon>
        <taxon>Pezizomycotina</taxon>
        <taxon>Sordariomycetes</taxon>
        <taxon>Hypocreomycetidae</taxon>
        <taxon>Hypocreales</taxon>
        <taxon>Hypocreaceae</taxon>
        <taxon>Trichoderma</taxon>
    </lineage>
</organism>
<dbReference type="Pfam" id="PF00106">
    <property type="entry name" value="adh_short"/>
    <property type="match status" value="1"/>
</dbReference>
<dbReference type="OrthoDB" id="191139at2759"/>
<dbReference type="Proteomes" id="UP000266272">
    <property type="component" value="Unassembled WGS sequence"/>
</dbReference>
<comment type="caution">
    <text evidence="2">The sequence shown here is derived from an EMBL/GenBank/DDBJ whole genome shotgun (WGS) entry which is preliminary data.</text>
</comment>
<keyword evidence="1" id="KW-0560">Oxidoreductase</keyword>
<evidence type="ECO:0000313" key="2">
    <source>
        <dbReference type="EMBL" id="RFU72377.1"/>
    </source>
</evidence>
<accession>A0A395N9A2</accession>
<reference evidence="2 3" key="1">
    <citation type="journal article" date="2018" name="PLoS Pathog.">
        <title>Evolution of structural diversity of trichothecenes, a family of toxins produced by plant pathogenic and entomopathogenic fungi.</title>
        <authorList>
            <person name="Proctor R.H."/>
            <person name="McCormick S.P."/>
            <person name="Kim H.S."/>
            <person name="Cardoza R.E."/>
            <person name="Stanley A.M."/>
            <person name="Lindo L."/>
            <person name="Kelly A."/>
            <person name="Brown D.W."/>
            <person name="Lee T."/>
            <person name="Vaughan M.M."/>
            <person name="Alexander N.J."/>
            <person name="Busman M."/>
            <person name="Gutierrez S."/>
        </authorList>
    </citation>
    <scope>NUCLEOTIDE SEQUENCE [LARGE SCALE GENOMIC DNA]</scope>
    <source>
        <strain evidence="2 3">IBT 40837</strain>
    </source>
</reference>
<protein>
    <submittedName>
        <fullName evidence="2">Short-chain dehydrogenase reductase sdr</fullName>
    </submittedName>
</protein>
<dbReference type="GO" id="GO:0016491">
    <property type="term" value="F:oxidoreductase activity"/>
    <property type="evidence" value="ECO:0007669"/>
    <property type="project" value="UniProtKB-KW"/>
</dbReference>
<dbReference type="Gene3D" id="3.40.50.720">
    <property type="entry name" value="NAD(P)-binding Rossmann-like Domain"/>
    <property type="match status" value="1"/>
</dbReference>
<gene>
    <name evidence="2" type="ORF">TARUN_9883</name>
</gene>
<dbReference type="STRING" id="490622.A0A395N9A2"/>
<name>A0A395N9A2_TRIAR</name>
<dbReference type="AlphaFoldDB" id="A0A395N9A2"/>
<dbReference type="PANTHER" id="PTHR43157:SF31">
    <property type="entry name" value="PHOSPHATIDYLINOSITOL-GLYCAN BIOSYNTHESIS CLASS F PROTEIN"/>
    <property type="match status" value="1"/>
</dbReference>
<evidence type="ECO:0000313" key="3">
    <source>
        <dbReference type="Proteomes" id="UP000266272"/>
    </source>
</evidence>
<evidence type="ECO:0000256" key="1">
    <source>
        <dbReference type="ARBA" id="ARBA00023002"/>
    </source>
</evidence>
<proteinExistence type="predicted"/>
<dbReference type="PANTHER" id="PTHR43157">
    <property type="entry name" value="PHOSPHATIDYLINOSITOL-GLYCAN BIOSYNTHESIS CLASS F PROTEIN-RELATED"/>
    <property type="match status" value="1"/>
</dbReference>
<sequence length="346" mass="37384">MLGGQVILSSESVLNKYGASLAGKTSMCHPSQSLSSLTFLTSRLNKPVLVTGVANDSIAGELAVQVSAYSPATLILTARAESRVEPIVARIKAKNPGVSVRFLKVDLGDLKDVRRAAQELSDVPKIDHLVAVAGVMVPPYSKTVDGVESQFGVNYLANFLLVKELLPKVRAAGPKSSIVICASSAVRRGEVNFDDVNYSDGETYDPLVGYGQSNAARAIFVKLLEEKLRGENIRVFSVDPGAVATGLQRHFTGEFLERVQEMRKSTEPMRDLDGRPVNMPPFTGTSEGAATLITAMVDPTIENANGAFLHNNTVADDELTSHILNRDNWTKLWELSEKLIGEPFTV</sequence>
<dbReference type="SUPFAM" id="SSF51735">
    <property type="entry name" value="NAD(P)-binding Rossmann-fold domains"/>
    <property type="match status" value="1"/>
</dbReference>
<keyword evidence="3" id="KW-1185">Reference proteome</keyword>
<dbReference type="EMBL" id="PXOA01000868">
    <property type="protein sequence ID" value="RFU72377.1"/>
    <property type="molecule type" value="Genomic_DNA"/>
</dbReference>